<dbReference type="PROSITE" id="PS00452">
    <property type="entry name" value="GUANYLATE_CYCLASE_1"/>
    <property type="match status" value="1"/>
</dbReference>
<accession>A0ABN7XXI8</accession>
<dbReference type="PROSITE" id="PS50125">
    <property type="entry name" value="GUANYLATE_CYCLASE_2"/>
    <property type="match status" value="1"/>
</dbReference>
<dbReference type="SMART" id="SM00044">
    <property type="entry name" value="CYCc"/>
    <property type="match status" value="1"/>
</dbReference>
<name>A0ABN7XXI8_9BURK</name>
<dbReference type="EC" id="4.6.1.1" evidence="9"/>
<dbReference type="SUPFAM" id="SSF55073">
    <property type="entry name" value="Nucleotide cyclase"/>
    <property type="match status" value="1"/>
</dbReference>
<evidence type="ECO:0000313" key="10">
    <source>
        <dbReference type="Proteomes" id="UP000701702"/>
    </source>
</evidence>
<dbReference type="PANTHER" id="PTHR11920:SF335">
    <property type="entry name" value="GUANYLATE CYCLASE"/>
    <property type="match status" value="1"/>
</dbReference>
<comment type="subcellular location">
    <subcellularLocation>
        <location evidence="1">Membrane</location>
    </subcellularLocation>
</comment>
<dbReference type="InterPro" id="IPR001054">
    <property type="entry name" value="A/G_cyclase"/>
</dbReference>
<dbReference type="Gene3D" id="3.30.70.1230">
    <property type="entry name" value="Nucleotide cyclase"/>
    <property type="match status" value="1"/>
</dbReference>
<keyword evidence="2" id="KW-0812">Transmembrane</keyword>
<evidence type="ECO:0000256" key="7">
    <source>
        <dbReference type="RuleBase" id="RU000405"/>
    </source>
</evidence>
<keyword evidence="3" id="KW-0547">Nucleotide-binding</keyword>
<evidence type="ECO:0000313" key="9">
    <source>
        <dbReference type="EMBL" id="CAG9164829.1"/>
    </source>
</evidence>
<evidence type="ECO:0000256" key="3">
    <source>
        <dbReference type="ARBA" id="ARBA00022741"/>
    </source>
</evidence>
<reference evidence="9 10" key="1">
    <citation type="submission" date="2021-08" db="EMBL/GenBank/DDBJ databases">
        <authorList>
            <person name="Peeters C."/>
        </authorList>
    </citation>
    <scope>NUCLEOTIDE SEQUENCE [LARGE SCALE GENOMIC DNA]</scope>
    <source>
        <strain evidence="9 10">LMG 23994</strain>
    </source>
</reference>
<keyword evidence="5" id="KW-0472">Membrane</keyword>
<keyword evidence="6 7" id="KW-0456">Lyase</keyword>
<evidence type="ECO:0000256" key="4">
    <source>
        <dbReference type="ARBA" id="ARBA00022989"/>
    </source>
</evidence>
<keyword evidence="4" id="KW-1133">Transmembrane helix</keyword>
<evidence type="ECO:0000256" key="5">
    <source>
        <dbReference type="ARBA" id="ARBA00023136"/>
    </source>
</evidence>
<feature type="domain" description="Guanylate cyclase" evidence="8">
    <location>
        <begin position="33"/>
        <end position="160"/>
    </location>
</feature>
<evidence type="ECO:0000256" key="2">
    <source>
        <dbReference type="ARBA" id="ARBA00022692"/>
    </source>
</evidence>
<gene>
    <name evidence="9" type="primary">cya</name>
    <name evidence="9" type="ORF">LMG23994_00660</name>
</gene>
<proteinExistence type="inferred from homology"/>
<dbReference type="InterPro" id="IPR029787">
    <property type="entry name" value="Nucleotide_cyclase"/>
</dbReference>
<protein>
    <submittedName>
        <fullName evidence="9">Adenylate cyclase</fullName>
        <ecNumber evidence="9">4.6.1.1</ecNumber>
    </submittedName>
</protein>
<evidence type="ECO:0000259" key="8">
    <source>
        <dbReference type="PROSITE" id="PS50125"/>
    </source>
</evidence>
<dbReference type="InterPro" id="IPR018297">
    <property type="entry name" value="A/G_cyclase_CS"/>
</dbReference>
<dbReference type="GO" id="GO:0004016">
    <property type="term" value="F:adenylate cyclase activity"/>
    <property type="evidence" value="ECO:0007669"/>
    <property type="project" value="UniProtKB-EC"/>
</dbReference>
<dbReference type="InterPro" id="IPR050401">
    <property type="entry name" value="Cyclic_nucleotide_synthase"/>
</dbReference>
<dbReference type="CDD" id="cd07302">
    <property type="entry name" value="CHD"/>
    <property type="match status" value="1"/>
</dbReference>
<dbReference type="Proteomes" id="UP000701702">
    <property type="component" value="Unassembled WGS sequence"/>
</dbReference>
<sequence length="212" mass="22865">MLPAPVAERLKLRADLVADGPPAVIADSFEDVSVLFADLVQFTRLSPSMGPERLVAVLNEIFADFDNIADRRGLEKIKTIGDAYMGAAGLPVPAADHAVQAAHMALDMIASLDRFNQRSGYGLQLRVGIHSGPVVAGVIGRRKFIYDLWGDTVNIASRMESQGVIGRVQITDATRGRLAEPFLFEERGLITARGIGDVRTWLLAGRTTDAPA</sequence>
<dbReference type="PANTHER" id="PTHR11920">
    <property type="entry name" value="GUANYLYL CYCLASE"/>
    <property type="match status" value="1"/>
</dbReference>
<keyword evidence="10" id="KW-1185">Reference proteome</keyword>
<evidence type="ECO:0000256" key="6">
    <source>
        <dbReference type="ARBA" id="ARBA00023239"/>
    </source>
</evidence>
<dbReference type="Pfam" id="PF00211">
    <property type="entry name" value="Guanylate_cyc"/>
    <property type="match status" value="1"/>
</dbReference>
<dbReference type="EMBL" id="CAJZAF010000002">
    <property type="protein sequence ID" value="CAG9164829.1"/>
    <property type="molecule type" value="Genomic_DNA"/>
</dbReference>
<organism evidence="9 10">
    <name type="scientific">Cupriavidus pinatubonensis</name>
    <dbReference type="NCBI Taxonomy" id="248026"/>
    <lineage>
        <taxon>Bacteria</taxon>
        <taxon>Pseudomonadati</taxon>
        <taxon>Pseudomonadota</taxon>
        <taxon>Betaproteobacteria</taxon>
        <taxon>Burkholderiales</taxon>
        <taxon>Burkholderiaceae</taxon>
        <taxon>Cupriavidus</taxon>
    </lineage>
</organism>
<evidence type="ECO:0000256" key="1">
    <source>
        <dbReference type="ARBA" id="ARBA00004370"/>
    </source>
</evidence>
<comment type="caution">
    <text evidence="9">The sequence shown here is derived from an EMBL/GenBank/DDBJ whole genome shotgun (WGS) entry which is preliminary data.</text>
</comment>
<comment type="similarity">
    <text evidence="7">Belongs to the adenylyl cyclase class-4/guanylyl cyclase family.</text>
</comment>